<keyword evidence="2" id="KW-0808">Transferase</keyword>
<keyword evidence="2" id="KW-0548">Nucleotidyltransferase</keyword>
<dbReference type="GeneID" id="79050379"/>
<evidence type="ECO:0000313" key="3">
    <source>
        <dbReference type="Proteomes" id="UP000286317"/>
    </source>
</evidence>
<dbReference type="Proteomes" id="UP000286317">
    <property type="component" value="Unassembled WGS sequence"/>
</dbReference>
<dbReference type="GO" id="GO:0003676">
    <property type="term" value="F:nucleic acid binding"/>
    <property type="evidence" value="ECO:0007669"/>
    <property type="project" value="InterPro"/>
</dbReference>
<dbReference type="GO" id="GO:0004523">
    <property type="term" value="F:RNA-DNA hybrid ribonuclease activity"/>
    <property type="evidence" value="ECO:0007669"/>
    <property type="project" value="InterPro"/>
</dbReference>
<evidence type="ECO:0000259" key="1">
    <source>
        <dbReference type="PROSITE" id="PS50879"/>
    </source>
</evidence>
<comment type="caution">
    <text evidence="2">The sequence shown here is derived from an EMBL/GenBank/DDBJ whole genome shotgun (WGS) entry which is preliminary data.</text>
</comment>
<dbReference type="PROSITE" id="PS50879">
    <property type="entry name" value="RNASE_H_1"/>
    <property type="match status" value="1"/>
</dbReference>
<proteinExistence type="predicted"/>
<keyword evidence="3" id="KW-1185">Reference proteome</keyword>
<dbReference type="EMBL" id="QXUF01000062">
    <property type="protein sequence ID" value="RIM99926.1"/>
    <property type="molecule type" value="Genomic_DNA"/>
</dbReference>
<dbReference type="SUPFAM" id="SSF53098">
    <property type="entry name" value="Ribonuclease H-like"/>
    <property type="match status" value="1"/>
</dbReference>
<dbReference type="CDD" id="cd09279">
    <property type="entry name" value="RNase_HI_like"/>
    <property type="match status" value="1"/>
</dbReference>
<dbReference type="InterPro" id="IPR036397">
    <property type="entry name" value="RNaseH_sf"/>
</dbReference>
<keyword evidence="2" id="KW-0695">RNA-directed DNA polymerase</keyword>
<dbReference type="InterPro" id="IPR012337">
    <property type="entry name" value="RNaseH-like_sf"/>
</dbReference>
<name>A0A418IEF8_9STAP</name>
<feature type="domain" description="RNase H type-1" evidence="1">
    <location>
        <begin position="1"/>
        <end position="134"/>
    </location>
</feature>
<dbReference type="Gene3D" id="3.30.420.10">
    <property type="entry name" value="Ribonuclease H-like superfamily/Ribonuclease H"/>
    <property type="match status" value="1"/>
</dbReference>
<dbReference type="InterPro" id="IPR002156">
    <property type="entry name" value="RNaseH_domain"/>
</dbReference>
<sequence>MAKIYFDAATAGNPGVSACAVVLVIDNERFHYTKDLGVMDNHSAEWATLIFALECATKHDISTALVFTDSKLIEDSINKGSVKNEKFKLYYDKMLQLEQNFELFFVRWVPRNQNKEANHHAKNELYKITKQNKK</sequence>
<protein>
    <submittedName>
        <fullName evidence="2">Reverse transcriptase-like protein</fullName>
    </submittedName>
</protein>
<accession>A0A418IEF8</accession>
<reference evidence="2 3" key="1">
    <citation type="journal article" date="2016" name="Front. Microbiol.">
        <title>Comprehensive Phylogenetic Analysis of Bovine Non-aureus Staphylococci Species Based on Whole-Genome Sequencing.</title>
        <authorList>
            <person name="Naushad S."/>
            <person name="Barkema H.W."/>
            <person name="Luby C."/>
            <person name="Condas L.A."/>
            <person name="Nobrega D.B."/>
            <person name="Carson D.A."/>
            <person name="De Buck J."/>
        </authorList>
    </citation>
    <scope>NUCLEOTIDE SEQUENCE [LARGE SCALE GENOMIC DNA]</scope>
    <source>
        <strain evidence="2 3">SNUC 4554</strain>
    </source>
</reference>
<dbReference type="GO" id="GO:0003964">
    <property type="term" value="F:RNA-directed DNA polymerase activity"/>
    <property type="evidence" value="ECO:0007669"/>
    <property type="project" value="UniProtKB-KW"/>
</dbReference>
<dbReference type="AlphaFoldDB" id="A0A418IEF8"/>
<dbReference type="RefSeq" id="WP_039066489.1">
    <property type="nucleotide sequence ID" value="NZ_CP068712.1"/>
</dbReference>
<dbReference type="OrthoDB" id="7845843at2"/>
<dbReference type="PROSITE" id="PS51257">
    <property type="entry name" value="PROKAR_LIPOPROTEIN"/>
    <property type="match status" value="1"/>
</dbReference>
<dbReference type="Pfam" id="PF13456">
    <property type="entry name" value="RVT_3"/>
    <property type="match status" value="1"/>
</dbReference>
<evidence type="ECO:0000313" key="2">
    <source>
        <dbReference type="EMBL" id="RIM99926.1"/>
    </source>
</evidence>
<gene>
    <name evidence="2" type="ORF">BU112_09150</name>
</gene>
<organism evidence="2 3">
    <name type="scientific">Staphylococcus shinii</name>
    <dbReference type="NCBI Taxonomy" id="2912228"/>
    <lineage>
        <taxon>Bacteria</taxon>
        <taxon>Bacillati</taxon>
        <taxon>Bacillota</taxon>
        <taxon>Bacilli</taxon>
        <taxon>Bacillales</taxon>
        <taxon>Staphylococcaceae</taxon>
        <taxon>Staphylococcus</taxon>
    </lineage>
</organism>